<evidence type="ECO:0000313" key="13">
    <source>
        <dbReference type="EMBL" id="ASU84140.1"/>
    </source>
</evidence>
<dbReference type="AlphaFoldDB" id="A0A223S7Q9"/>
<keyword evidence="9" id="KW-1133">Transmembrane helix</keyword>
<feature type="transmembrane region" description="Helical" evidence="9">
    <location>
        <begin position="35"/>
        <end position="58"/>
    </location>
</feature>
<keyword evidence="8" id="KW-0902">Two-component regulatory system</keyword>
<keyword evidence="9" id="KW-0812">Transmembrane</keyword>
<dbReference type="InterPro" id="IPR036890">
    <property type="entry name" value="HATPase_C_sf"/>
</dbReference>
<evidence type="ECO:0000256" key="7">
    <source>
        <dbReference type="ARBA" id="ARBA00022840"/>
    </source>
</evidence>
<dbReference type="Pfam" id="PF13796">
    <property type="entry name" value="Sensor"/>
    <property type="match status" value="1"/>
</dbReference>
<proteinExistence type="predicted"/>
<feature type="domain" description="Histidine kinase/HSP90-like ATPase" evidence="10">
    <location>
        <begin position="327"/>
        <end position="410"/>
    </location>
</feature>
<dbReference type="Gene3D" id="3.30.565.10">
    <property type="entry name" value="Histidine kinase-like ATPase, C-terminal domain"/>
    <property type="match status" value="1"/>
</dbReference>
<dbReference type="Pfam" id="PF02518">
    <property type="entry name" value="HATPase_c"/>
    <property type="match status" value="1"/>
</dbReference>
<organism evidence="13 14">
    <name type="scientific">Nocardiopsis gilva YIM 90087</name>
    <dbReference type="NCBI Taxonomy" id="1235441"/>
    <lineage>
        <taxon>Bacteria</taxon>
        <taxon>Bacillati</taxon>
        <taxon>Actinomycetota</taxon>
        <taxon>Actinomycetes</taxon>
        <taxon>Streptosporangiales</taxon>
        <taxon>Nocardiopsidaceae</taxon>
        <taxon>Nocardiopsis</taxon>
    </lineage>
</organism>
<name>A0A223S7Q9_9ACTN</name>
<dbReference type="PANTHER" id="PTHR24421">
    <property type="entry name" value="NITRATE/NITRITE SENSOR PROTEIN NARX-RELATED"/>
    <property type="match status" value="1"/>
</dbReference>
<dbReference type="GO" id="GO:0000155">
    <property type="term" value="F:phosphorelay sensor kinase activity"/>
    <property type="evidence" value="ECO:0007669"/>
    <property type="project" value="InterPro"/>
</dbReference>
<feature type="domain" description="Signal transduction histidine kinase subgroup 3 dimerisation and phosphoacceptor" evidence="11">
    <location>
        <begin position="225"/>
        <end position="290"/>
    </location>
</feature>
<dbReference type="InterPro" id="IPR011712">
    <property type="entry name" value="Sig_transdc_His_kin_sub3_dim/P"/>
</dbReference>
<evidence type="ECO:0000256" key="9">
    <source>
        <dbReference type="SAM" id="Phobius"/>
    </source>
</evidence>
<feature type="domain" description="Putative sensor" evidence="12">
    <location>
        <begin position="26"/>
        <end position="193"/>
    </location>
</feature>
<protein>
    <recommendedName>
        <fullName evidence="2">histidine kinase</fullName>
        <ecNumber evidence="2">2.7.13.3</ecNumber>
    </recommendedName>
</protein>
<comment type="catalytic activity">
    <reaction evidence="1">
        <text>ATP + protein L-histidine = ADP + protein N-phospho-L-histidine.</text>
        <dbReference type="EC" id="2.7.13.3"/>
    </reaction>
</comment>
<dbReference type="Pfam" id="PF07730">
    <property type="entry name" value="HisKA_3"/>
    <property type="match status" value="1"/>
</dbReference>
<dbReference type="EC" id="2.7.13.3" evidence="2"/>
<evidence type="ECO:0000259" key="12">
    <source>
        <dbReference type="Pfam" id="PF13796"/>
    </source>
</evidence>
<dbReference type="PANTHER" id="PTHR24421:SF10">
    <property type="entry name" value="NITRATE_NITRITE SENSOR PROTEIN NARQ"/>
    <property type="match status" value="1"/>
</dbReference>
<dbReference type="SUPFAM" id="SSF55874">
    <property type="entry name" value="ATPase domain of HSP90 chaperone/DNA topoisomerase II/histidine kinase"/>
    <property type="match status" value="1"/>
</dbReference>
<feature type="transmembrane region" description="Helical" evidence="9">
    <location>
        <begin position="115"/>
        <end position="139"/>
    </location>
</feature>
<dbReference type="InterPro" id="IPR050482">
    <property type="entry name" value="Sensor_HK_TwoCompSys"/>
</dbReference>
<keyword evidence="14" id="KW-1185">Reference proteome</keyword>
<evidence type="ECO:0000256" key="8">
    <source>
        <dbReference type="ARBA" id="ARBA00023012"/>
    </source>
</evidence>
<dbReference type="GO" id="GO:0005524">
    <property type="term" value="F:ATP binding"/>
    <property type="evidence" value="ECO:0007669"/>
    <property type="project" value="UniProtKB-KW"/>
</dbReference>
<dbReference type="RefSeq" id="WP_094932501.1">
    <property type="nucleotide sequence ID" value="NZ_CP022753.1"/>
</dbReference>
<dbReference type="GO" id="GO:0046983">
    <property type="term" value="F:protein dimerization activity"/>
    <property type="evidence" value="ECO:0007669"/>
    <property type="project" value="InterPro"/>
</dbReference>
<dbReference type="KEGG" id="ngv:CDO52_16285"/>
<evidence type="ECO:0000259" key="11">
    <source>
        <dbReference type="Pfam" id="PF07730"/>
    </source>
</evidence>
<evidence type="ECO:0000313" key="14">
    <source>
        <dbReference type="Proteomes" id="UP000215005"/>
    </source>
</evidence>
<keyword evidence="7" id="KW-0067">ATP-binding</keyword>
<evidence type="ECO:0000256" key="1">
    <source>
        <dbReference type="ARBA" id="ARBA00000085"/>
    </source>
</evidence>
<dbReference type="EMBL" id="CP022753">
    <property type="protein sequence ID" value="ASU84140.1"/>
    <property type="molecule type" value="Genomic_DNA"/>
</dbReference>
<dbReference type="CDD" id="cd16917">
    <property type="entry name" value="HATPase_UhpB-NarQ-NarX-like"/>
    <property type="match status" value="1"/>
</dbReference>
<feature type="transmembrane region" description="Helical" evidence="9">
    <location>
        <begin position="159"/>
        <end position="178"/>
    </location>
</feature>
<evidence type="ECO:0000256" key="6">
    <source>
        <dbReference type="ARBA" id="ARBA00022777"/>
    </source>
</evidence>
<dbReference type="OrthoDB" id="3526306at2"/>
<sequence>MAGIDYRRASRTNLLAWSLLFVAHAATGLILLVLYALATVLSLIWVGVPLIVLLTTLIRGHADTHRTMLGHFLPDGPVPSPYDPLPPTGVGRRAGAILTDPATWRDLTWLLVNGLFGAVIAALPALLIAQAAHLTLYSTVLWNDAPSGYYNLTPPHDQAGALITLLPALLLALVYWVITPISVSGYAHLNRWLLAPNEKARLAQRVAHLATSRAETIDAQASEVRRIERDLHDGAQARLVALGMSLGMAEQMLAQDPHTAQQLLAEARDSTRQALTELRDLVRGIHPPVLVERGLQGAVRALAVTHHLPIDVDIDLPGRLAAPVESAAYFAIAEILTNAAKHSGATRAWVRINHGGDRLVLLVGDDGKGGADLSKGTGLQGIRRRLDAFDGTISIVSPAGGPTIVTMELPCVLSSPKTSPSSAMD</sequence>
<evidence type="ECO:0000256" key="4">
    <source>
        <dbReference type="ARBA" id="ARBA00022679"/>
    </source>
</evidence>
<keyword evidence="5" id="KW-0547">Nucleotide-binding</keyword>
<keyword evidence="6 13" id="KW-0418">Kinase</keyword>
<keyword evidence="9" id="KW-0472">Membrane</keyword>
<accession>A0A223S7Q9</accession>
<evidence type="ECO:0000256" key="3">
    <source>
        <dbReference type="ARBA" id="ARBA00022553"/>
    </source>
</evidence>
<reference evidence="13 14" key="1">
    <citation type="submission" date="2017-08" db="EMBL/GenBank/DDBJ databases">
        <title>The complete genome sequence of Nocardiopsis gilva YIM 90087.</title>
        <authorList>
            <person name="Yin M."/>
            <person name="Tang S."/>
        </authorList>
    </citation>
    <scope>NUCLEOTIDE SEQUENCE [LARGE SCALE GENOMIC DNA]</scope>
    <source>
        <strain evidence="13 14">YIM 90087</strain>
    </source>
</reference>
<dbReference type="Proteomes" id="UP000215005">
    <property type="component" value="Chromosome"/>
</dbReference>
<gene>
    <name evidence="13" type="ORF">CDO52_16285</name>
</gene>
<evidence type="ECO:0000256" key="5">
    <source>
        <dbReference type="ARBA" id="ARBA00022741"/>
    </source>
</evidence>
<evidence type="ECO:0000259" key="10">
    <source>
        <dbReference type="Pfam" id="PF02518"/>
    </source>
</evidence>
<keyword evidence="3" id="KW-0597">Phosphoprotein</keyword>
<keyword evidence="4" id="KW-0808">Transferase</keyword>
<dbReference type="GO" id="GO:0016020">
    <property type="term" value="C:membrane"/>
    <property type="evidence" value="ECO:0007669"/>
    <property type="project" value="InterPro"/>
</dbReference>
<dbReference type="Gene3D" id="1.20.5.1930">
    <property type="match status" value="1"/>
</dbReference>
<dbReference type="InterPro" id="IPR025828">
    <property type="entry name" value="Put_sensor_dom"/>
</dbReference>
<evidence type="ECO:0000256" key="2">
    <source>
        <dbReference type="ARBA" id="ARBA00012438"/>
    </source>
</evidence>
<dbReference type="InterPro" id="IPR003594">
    <property type="entry name" value="HATPase_dom"/>
</dbReference>